<dbReference type="InterPro" id="IPR042171">
    <property type="entry name" value="Acyl-CoA_hotdog"/>
</dbReference>
<dbReference type="EMBL" id="VKHT01000033">
    <property type="protein sequence ID" value="MBB0242975.1"/>
    <property type="molecule type" value="Genomic_DNA"/>
</dbReference>
<keyword evidence="4" id="KW-1185">Reference proteome</keyword>
<dbReference type="InterPro" id="IPR049449">
    <property type="entry name" value="TesB_ACOT8-like_N"/>
</dbReference>
<proteinExistence type="predicted"/>
<comment type="caution">
    <text evidence="3">The sequence shown here is derived from an EMBL/GenBank/DDBJ whole genome shotgun (WGS) entry which is preliminary data.</text>
</comment>
<reference evidence="4" key="1">
    <citation type="submission" date="2019-10" db="EMBL/GenBank/DDBJ databases">
        <title>Streptomyces sp. nov., a novel actinobacterium isolated from alkaline environment.</title>
        <authorList>
            <person name="Golinska P."/>
        </authorList>
    </citation>
    <scope>NUCLEOTIDE SEQUENCE [LARGE SCALE GENOMIC DNA]</scope>
    <source>
        <strain evidence="4">DSM 42118</strain>
    </source>
</reference>
<dbReference type="Gene3D" id="2.40.160.210">
    <property type="entry name" value="Acyl-CoA thioesterase, double hotdog domain"/>
    <property type="match status" value="1"/>
</dbReference>
<dbReference type="PANTHER" id="PTHR38110">
    <property type="entry name" value="CHROMOSOME 23, WHOLE GENOME SHOTGUN SEQUENCE"/>
    <property type="match status" value="1"/>
</dbReference>
<feature type="domain" description="Acyl-CoA thioesterase-like C-terminal" evidence="2">
    <location>
        <begin position="73"/>
        <end position="207"/>
    </location>
</feature>
<name>A0A7W3TAA8_9ACTN</name>
<dbReference type="InterPro" id="IPR052389">
    <property type="entry name" value="Sec_Metab_Biosynth-Assoc"/>
</dbReference>
<dbReference type="SUPFAM" id="SSF54637">
    <property type="entry name" value="Thioesterase/thiol ester dehydrase-isomerase"/>
    <property type="match status" value="1"/>
</dbReference>
<evidence type="ECO:0000313" key="4">
    <source>
        <dbReference type="Proteomes" id="UP000538929"/>
    </source>
</evidence>
<dbReference type="Proteomes" id="UP000538929">
    <property type="component" value="Unassembled WGS sequence"/>
</dbReference>
<dbReference type="AlphaFoldDB" id="A0A7W3TAA8"/>
<dbReference type="Pfam" id="PF13622">
    <property type="entry name" value="4HBT_3"/>
    <property type="match status" value="1"/>
</dbReference>
<feature type="non-terminal residue" evidence="3">
    <location>
        <position position="1"/>
    </location>
</feature>
<feature type="domain" description="Acyl-CoA thioesterase-like N-terminal HotDog" evidence="1">
    <location>
        <begin position="1"/>
        <end position="49"/>
    </location>
</feature>
<dbReference type="PANTHER" id="PTHR38110:SF1">
    <property type="entry name" value="THIOESTERASE DOMAIN-CONTAINING PROTEIN"/>
    <property type="match status" value="1"/>
</dbReference>
<dbReference type="InterPro" id="IPR029069">
    <property type="entry name" value="HotDog_dom_sf"/>
</dbReference>
<sequence>HYLTAPRPGPAVIRVETVREGRTLSTATASLTQTDPDGTEVERLRVLATHTDLSTGPEEVRTTAEMPDIPAYEDCVGMDLAPPEFVRDAPIVHRLAGRLDPDCVGWAVGVPSGRAGTRGWFAFADGRPVDPLALLMVGDALPPSVFDLGLSGWVPTIELTTHVRALPAPGPLRVALTTRNLAGGLLEEDGEVWDSAGRLVAQSRQLARAPRG</sequence>
<evidence type="ECO:0000259" key="1">
    <source>
        <dbReference type="Pfam" id="PF13622"/>
    </source>
</evidence>
<evidence type="ECO:0000313" key="3">
    <source>
        <dbReference type="EMBL" id="MBB0242975.1"/>
    </source>
</evidence>
<gene>
    <name evidence="3" type="ORF">FNQ90_02345</name>
</gene>
<organism evidence="3 4">
    <name type="scientific">Streptomyces alkaliphilus</name>
    <dbReference type="NCBI Taxonomy" id="1472722"/>
    <lineage>
        <taxon>Bacteria</taxon>
        <taxon>Bacillati</taxon>
        <taxon>Actinomycetota</taxon>
        <taxon>Actinomycetes</taxon>
        <taxon>Kitasatosporales</taxon>
        <taxon>Streptomycetaceae</taxon>
        <taxon>Streptomyces</taxon>
    </lineage>
</organism>
<accession>A0A7W3TAA8</accession>
<protein>
    <submittedName>
        <fullName evidence="3">Thioesterase family protein</fullName>
    </submittedName>
</protein>
<dbReference type="RefSeq" id="WP_182604707.1">
    <property type="nucleotide sequence ID" value="NZ_VKHT01000033.1"/>
</dbReference>
<dbReference type="Pfam" id="PF20789">
    <property type="entry name" value="4HBT_3C"/>
    <property type="match status" value="1"/>
</dbReference>
<dbReference type="InterPro" id="IPR049450">
    <property type="entry name" value="ACOT8-like_C"/>
</dbReference>
<evidence type="ECO:0000259" key="2">
    <source>
        <dbReference type="Pfam" id="PF20789"/>
    </source>
</evidence>